<keyword evidence="11 19" id="KW-0418">Kinase</keyword>
<keyword evidence="15 16" id="KW-0472">Membrane</keyword>
<evidence type="ECO:0000256" key="16">
    <source>
        <dbReference type="SAM" id="Phobius"/>
    </source>
</evidence>
<dbReference type="CDD" id="cd00082">
    <property type="entry name" value="HisKA"/>
    <property type="match status" value="1"/>
</dbReference>
<dbReference type="SUPFAM" id="SSF47384">
    <property type="entry name" value="Homodimeric domain of signal transducing histidine kinase"/>
    <property type="match status" value="1"/>
</dbReference>
<dbReference type="InterPro" id="IPR050980">
    <property type="entry name" value="2C_sensor_his_kinase"/>
</dbReference>
<protein>
    <recommendedName>
        <fullName evidence="4">Putative sensor histidine kinase NtrY-like</fullName>
        <ecNumber evidence="3">2.7.13.3</ecNumber>
    </recommendedName>
</protein>
<organism evidence="19 20">
    <name type="scientific">Candidatus Bandiella euplotis</name>
    <dbReference type="NCBI Taxonomy" id="1664265"/>
    <lineage>
        <taxon>Bacteria</taxon>
        <taxon>Pseudomonadati</taxon>
        <taxon>Pseudomonadota</taxon>
        <taxon>Alphaproteobacteria</taxon>
        <taxon>Rickettsiales</taxon>
        <taxon>Candidatus Midichloriaceae</taxon>
        <taxon>Candidatus Bandiella</taxon>
    </lineage>
</organism>
<evidence type="ECO:0000313" key="20">
    <source>
        <dbReference type="Proteomes" id="UP001327219"/>
    </source>
</evidence>
<keyword evidence="12" id="KW-0067">ATP-binding</keyword>
<evidence type="ECO:0000259" key="18">
    <source>
        <dbReference type="PROSITE" id="PS50885"/>
    </source>
</evidence>
<dbReference type="PANTHER" id="PTHR44936">
    <property type="entry name" value="SENSOR PROTEIN CREC"/>
    <property type="match status" value="1"/>
</dbReference>
<feature type="domain" description="Histidine kinase" evidence="17">
    <location>
        <begin position="259"/>
        <end position="451"/>
    </location>
</feature>
<dbReference type="EMBL" id="CP110820">
    <property type="protein sequence ID" value="WPX97125.1"/>
    <property type="molecule type" value="Genomic_DNA"/>
</dbReference>
<keyword evidence="7" id="KW-0597">Phosphoprotein</keyword>
<name>A0ABZ0UQD6_9RICK</name>
<evidence type="ECO:0000256" key="14">
    <source>
        <dbReference type="ARBA" id="ARBA00023012"/>
    </source>
</evidence>
<keyword evidence="20" id="KW-1185">Reference proteome</keyword>
<dbReference type="Proteomes" id="UP001327219">
    <property type="component" value="Chromosome"/>
</dbReference>
<dbReference type="InterPro" id="IPR003661">
    <property type="entry name" value="HisK_dim/P_dom"/>
</dbReference>
<dbReference type="GO" id="GO:0016301">
    <property type="term" value="F:kinase activity"/>
    <property type="evidence" value="ECO:0007669"/>
    <property type="project" value="UniProtKB-KW"/>
</dbReference>
<evidence type="ECO:0000256" key="5">
    <source>
        <dbReference type="ARBA" id="ARBA00022475"/>
    </source>
</evidence>
<dbReference type="InterPro" id="IPR005467">
    <property type="entry name" value="His_kinase_dom"/>
</dbReference>
<evidence type="ECO:0000313" key="19">
    <source>
        <dbReference type="EMBL" id="WPX97125.1"/>
    </source>
</evidence>
<dbReference type="Pfam" id="PF00512">
    <property type="entry name" value="HisKA"/>
    <property type="match status" value="1"/>
</dbReference>
<dbReference type="InterPro" id="IPR036097">
    <property type="entry name" value="HisK_dim/P_sf"/>
</dbReference>
<sequence length="451" mass="51963">MVNPHEVTSEVVTSLKLSCFSNIILEHYMQISLIPKSIYGRFLLMILLPIIIIQIVTIVIFYERHWENVSNNMKNYLVSEVKTIVNYYIKHKEHKQVLKDLNQLDVNILLLENYKTHAKITDTILEEFEDKLKRSITYKLEVFYINEKSEIRMLIFLATNKILKIDVSTKRIKNPTTYIFVLWIVTTSILFGLISLFFMKNQVKSILKLTKAAKDFGQGKIYRFVPSGAMEIRSLGLSFLKMRKNIERQIRYRTELLNHIAHDLRTPITRIKLKLALLEKSHNMQSIDKEINIIEKMIKSYLDFAKQEGNEKGENRDLVLLIKDIISVFNNKCIHFESSCDNLEIHLKAVSIERALTNVIDNALKHTKTLVNISLFGDEEKVIIEVDDDGPGIAEKNYKAVFEPFNKIGSSKEGYGLGFAIAKNIISAHGGKISLAKNEYDGLKVAITLPR</sequence>
<accession>A0ABZ0UQD6</accession>
<evidence type="ECO:0000256" key="15">
    <source>
        <dbReference type="ARBA" id="ARBA00023136"/>
    </source>
</evidence>
<evidence type="ECO:0000256" key="8">
    <source>
        <dbReference type="ARBA" id="ARBA00022679"/>
    </source>
</evidence>
<dbReference type="InterPro" id="IPR036890">
    <property type="entry name" value="HATPase_C_sf"/>
</dbReference>
<dbReference type="Pfam" id="PF02518">
    <property type="entry name" value="HATPase_c"/>
    <property type="match status" value="1"/>
</dbReference>
<dbReference type="EC" id="2.7.13.3" evidence="3"/>
<evidence type="ECO:0000256" key="12">
    <source>
        <dbReference type="ARBA" id="ARBA00022840"/>
    </source>
</evidence>
<comment type="subcellular location">
    <subcellularLocation>
        <location evidence="2">Cell inner membrane</location>
        <topology evidence="2">Multi-pass membrane protein</topology>
    </subcellularLocation>
</comment>
<evidence type="ECO:0000256" key="9">
    <source>
        <dbReference type="ARBA" id="ARBA00022692"/>
    </source>
</evidence>
<dbReference type="SMART" id="SM00387">
    <property type="entry name" value="HATPase_c"/>
    <property type="match status" value="1"/>
</dbReference>
<dbReference type="SUPFAM" id="SSF55874">
    <property type="entry name" value="ATPase domain of HSP90 chaperone/DNA topoisomerase II/histidine kinase"/>
    <property type="match status" value="1"/>
</dbReference>
<reference evidence="19 20" key="1">
    <citation type="submission" date="2022-11" db="EMBL/GenBank/DDBJ databases">
        <title>Host association and intracellularity evolved multiple times independently in the Rickettsiales.</title>
        <authorList>
            <person name="Castelli M."/>
            <person name="Nardi T."/>
            <person name="Gammuto L."/>
            <person name="Bellinzona G."/>
            <person name="Sabaneyeva E."/>
            <person name="Potekhin A."/>
            <person name="Serra V."/>
            <person name="Petroni G."/>
            <person name="Sassera D."/>
        </authorList>
    </citation>
    <scope>NUCLEOTIDE SEQUENCE [LARGE SCALE GENOMIC DNA]</scope>
    <source>
        <strain evidence="19 20">NDG2</strain>
    </source>
</reference>
<evidence type="ECO:0000256" key="10">
    <source>
        <dbReference type="ARBA" id="ARBA00022741"/>
    </source>
</evidence>
<dbReference type="Gene3D" id="1.10.287.130">
    <property type="match status" value="1"/>
</dbReference>
<keyword evidence="8" id="KW-0808">Transferase</keyword>
<keyword evidence="9 16" id="KW-0812">Transmembrane</keyword>
<comment type="catalytic activity">
    <reaction evidence="1">
        <text>ATP + protein L-histidine = ADP + protein N-phospho-L-histidine.</text>
        <dbReference type="EC" id="2.7.13.3"/>
    </reaction>
</comment>
<evidence type="ECO:0000259" key="17">
    <source>
        <dbReference type="PROSITE" id="PS50109"/>
    </source>
</evidence>
<dbReference type="InterPro" id="IPR003660">
    <property type="entry name" value="HAMP_dom"/>
</dbReference>
<feature type="transmembrane region" description="Helical" evidence="16">
    <location>
        <begin position="178"/>
        <end position="199"/>
    </location>
</feature>
<evidence type="ECO:0000256" key="4">
    <source>
        <dbReference type="ARBA" id="ARBA00019748"/>
    </source>
</evidence>
<dbReference type="InterPro" id="IPR004358">
    <property type="entry name" value="Sig_transdc_His_kin-like_C"/>
</dbReference>
<evidence type="ECO:0000256" key="6">
    <source>
        <dbReference type="ARBA" id="ARBA00022519"/>
    </source>
</evidence>
<dbReference type="PROSITE" id="PS50109">
    <property type="entry name" value="HIS_KIN"/>
    <property type="match status" value="1"/>
</dbReference>
<evidence type="ECO:0000256" key="11">
    <source>
        <dbReference type="ARBA" id="ARBA00022777"/>
    </source>
</evidence>
<evidence type="ECO:0000256" key="2">
    <source>
        <dbReference type="ARBA" id="ARBA00004429"/>
    </source>
</evidence>
<evidence type="ECO:0000256" key="7">
    <source>
        <dbReference type="ARBA" id="ARBA00022553"/>
    </source>
</evidence>
<proteinExistence type="predicted"/>
<feature type="domain" description="HAMP" evidence="18">
    <location>
        <begin position="200"/>
        <end position="251"/>
    </location>
</feature>
<dbReference type="Gene3D" id="3.30.565.10">
    <property type="entry name" value="Histidine kinase-like ATPase, C-terminal domain"/>
    <property type="match status" value="1"/>
</dbReference>
<keyword evidence="10" id="KW-0547">Nucleotide-binding</keyword>
<keyword evidence="14" id="KW-0902">Two-component regulatory system</keyword>
<gene>
    <name evidence="19" type="ORF">Bandiella_01269</name>
</gene>
<dbReference type="PRINTS" id="PR00344">
    <property type="entry name" value="BCTRLSENSOR"/>
</dbReference>
<evidence type="ECO:0000256" key="13">
    <source>
        <dbReference type="ARBA" id="ARBA00022989"/>
    </source>
</evidence>
<evidence type="ECO:0000256" key="3">
    <source>
        <dbReference type="ARBA" id="ARBA00012438"/>
    </source>
</evidence>
<evidence type="ECO:0000256" key="1">
    <source>
        <dbReference type="ARBA" id="ARBA00000085"/>
    </source>
</evidence>
<keyword evidence="13 16" id="KW-1133">Transmembrane helix</keyword>
<keyword evidence="5" id="KW-1003">Cell membrane</keyword>
<dbReference type="InterPro" id="IPR003594">
    <property type="entry name" value="HATPase_dom"/>
</dbReference>
<dbReference type="PROSITE" id="PS50885">
    <property type="entry name" value="HAMP"/>
    <property type="match status" value="1"/>
</dbReference>
<dbReference type="PANTHER" id="PTHR44936:SF5">
    <property type="entry name" value="SENSOR HISTIDINE KINASE ENVZ"/>
    <property type="match status" value="1"/>
</dbReference>
<keyword evidence="6" id="KW-0997">Cell inner membrane</keyword>
<feature type="transmembrane region" description="Helical" evidence="16">
    <location>
        <begin position="38"/>
        <end position="62"/>
    </location>
</feature>
<dbReference type="SMART" id="SM00388">
    <property type="entry name" value="HisKA"/>
    <property type="match status" value="1"/>
</dbReference>